<dbReference type="InterPro" id="IPR043145">
    <property type="entry name" value="Znf_ZZ_sf"/>
</dbReference>
<dbReference type="Proteomes" id="UP000000305">
    <property type="component" value="Unassembled WGS sequence"/>
</dbReference>
<dbReference type="EMBL" id="GL732576">
    <property type="protein sequence ID" value="EFX75257.1"/>
    <property type="molecule type" value="Genomic_DNA"/>
</dbReference>
<dbReference type="GO" id="GO:0070530">
    <property type="term" value="F:K63-linked polyubiquitin modification-dependent protein binding"/>
    <property type="evidence" value="ECO:0000318"/>
    <property type="project" value="GO_Central"/>
</dbReference>
<evidence type="ECO:0000313" key="7">
    <source>
        <dbReference type="Proteomes" id="UP000000305"/>
    </source>
</evidence>
<dbReference type="GO" id="GO:0016235">
    <property type="term" value="C:aggresome"/>
    <property type="evidence" value="ECO:0000318"/>
    <property type="project" value="GO_Central"/>
</dbReference>
<keyword evidence="3" id="KW-0862">Zinc</keyword>
<keyword evidence="1" id="KW-0479">Metal-binding</keyword>
<dbReference type="GO" id="GO:0008270">
    <property type="term" value="F:zinc ion binding"/>
    <property type="evidence" value="ECO:0007669"/>
    <property type="project" value="UniProtKB-KW"/>
</dbReference>
<dbReference type="GO" id="GO:0044753">
    <property type="term" value="C:amphisome"/>
    <property type="evidence" value="ECO:0000318"/>
    <property type="project" value="GO_Central"/>
</dbReference>
<dbReference type="Gene3D" id="3.30.60.90">
    <property type="match status" value="1"/>
</dbReference>
<keyword evidence="7" id="KW-1185">Reference proteome</keyword>
<evidence type="ECO:0000256" key="2">
    <source>
        <dbReference type="ARBA" id="ARBA00022771"/>
    </source>
</evidence>
<dbReference type="GO" id="GO:0035973">
    <property type="term" value="P:aggrephagy"/>
    <property type="evidence" value="ECO:0000318"/>
    <property type="project" value="GO_Central"/>
</dbReference>
<accession>E9GZ29</accession>
<dbReference type="OrthoDB" id="441278at2759"/>
<dbReference type="AlphaFoldDB" id="E9GZ29"/>
<dbReference type="PANTHER" id="PTHR15090">
    <property type="entry name" value="SEQUESTOSOME 1-RELATED"/>
    <property type="match status" value="1"/>
</dbReference>
<dbReference type="SUPFAM" id="SSF57850">
    <property type="entry name" value="RING/U-box"/>
    <property type="match status" value="1"/>
</dbReference>
<evidence type="ECO:0000256" key="3">
    <source>
        <dbReference type="ARBA" id="ARBA00022833"/>
    </source>
</evidence>
<evidence type="ECO:0000259" key="5">
    <source>
        <dbReference type="PROSITE" id="PS50135"/>
    </source>
</evidence>
<keyword evidence="2 4" id="KW-0863">Zinc-finger</keyword>
<evidence type="ECO:0000256" key="1">
    <source>
        <dbReference type="ARBA" id="ARBA00022723"/>
    </source>
</evidence>
<dbReference type="PROSITE" id="PS01357">
    <property type="entry name" value="ZF_ZZ_1"/>
    <property type="match status" value="1"/>
</dbReference>
<dbReference type="KEGG" id="dpx:DAPPUDRAFT_323538"/>
<name>E9GZ29_DAPPU</name>
<dbReference type="GO" id="GO:0005080">
    <property type="term" value="F:protein kinase C binding"/>
    <property type="evidence" value="ECO:0000318"/>
    <property type="project" value="GO_Central"/>
</dbReference>
<reference evidence="6 7" key="1">
    <citation type="journal article" date="2011" name="Science">
        <title>The ecoresponsive genome of Daphnia pulex.</title>
        <authorList>
            <person name="Colbourne J.K."/>
            <person name="Pfrender M.E."/>
            <person name="Gilbert D."/>
            <person name="Thomas W.K."/>
            <person name="Tucker A."/>
            <person name="Oakley T.H."/>
            <person name="Tokishita S."/>
            <person name="Aerts A."/>
            <person name="Arnold G.J."/>
            <person name="Basu M.K."/>
            <person name="Bauer D.J."/>
            <person name="Caceres C.E."/>
            <person name="Carmel L."/>
            <person name="Casola C."/>
            <person name="Choi J.H."/>
            <person name="Detter J.C."/>
            <person name="Dong Q."/>
            <person name="Dusheyko S."/>
            <person name="Eads B.D."/>
            <person name="Frohlich T."/>
            <person name="Geiler-Samerotte K.A."/>
            <person name="Gerlach D."/>
            <person name="Hatcher P."/>
            <person name="Jogdeo S."/>
            <person name="Krijgsveld J."/>
            <person name="Kriventseva E.V."/>
            <person name="Kultz D."/>
            <person name="Laforsch C."/>
            <person name="Lindquist E."/>
            <person name="Lopez J."/>
            <person name="Manak J.R."/>
            <person name="Muller J."/>
            <person name="Pangilinan J."/>
            <person name="Patwardhan R.P."/>
            <person name="Pitluck S."/>
            <person name="Pritham E.J."/>
            <person name="Rechtsteiner A."/>
            <person name="Rho M."/>
            <person name="Rogozin I.B."/>
            <person name="Sakarya O."/>
            <person name="Salamov A."/>
            <person name="Schaack S."/>
            <person name="Shapiro H."/>
            <person name="Shiga Y."/>
            <person name="Skalitzky C."/>
            <person name="Smith Z."/>
            <person name="Souvorov A."/>
            <person name="Sung W."/>
            <person name="Tang Z."/>
            <person name="Tsuchiya D."/>
            <person name="Tu H."/>
            <person name="Vos H."/>
            <person name="Wang M."/>
            <person name="Wolf Y.I."/>
            <person name="Yamagata H."/>
            <person name="Yamada T."/>
            <person name="Ye Y."/>
            <person name="Shaw J.R."/>
            <person name="Andrews J."/>
            <person name="Crease T.J."/>
            <person name="Tang H."/>
            <person name="Lucas S.M."/>
            <person name="Robertson H.M."/>
            <person name="Bork P."/>
            <person name="Koonin E.V."/>
            <person name="Zdobnov E.M."/>
            <person name="Grigoriev I.V."/>
            <person name="Lynch M."/>
            <person name="Boore J.L."/>
        </authorList>
    </citation>
    <scope>NUCLEOTIDE SEQUENCE [LARGE SCALE GENOMIC DNA]</scope>
</reference>
<feature type="domain" description="ZZ-type" evidence="5">
    <location>
        <begin position="130"/>
        <end position="183"/>
    </location>
</feature>
<dbReference type="PROSITE" id="PS50135">
    <property type="entry name" value="ZF_ZZ_2"/>
    <property type="match status" value="1"/>
</dbReference>
<dbReference type="Pfam" id="PF00569">
    <property type="entry name" value="ZZ"/>
    <property type="match status" value="1"/>
</dbReference>
<dbReference type="GO" id="GO:0007032">
    <property type="term" value="P:endosome organization"/>
    <property type="evidence" value="ECO:0000318"/>
    <property type="project" value="GO_Central"/>
</dbReference>
<dbReference type="InParanoid" id="E9GZ29"/>
<dbReference type="PANTHER" id="PTHR15090:SF0">
    <property type="entry name" value="SEQUESTOSOME-1"/>
    <property type="match status" value="1"/>
</dbReference>
<evidence type="ECO:0000313" key="6">
    <source>
        <dbReference type="EMBL" id="EFX75257.1"/>
    </source>
</evidence>
<protein>
    <recommendedName>
        <fullName evidence="5">ZZ-type domain-containing protein</fullName>
    </recommendedName>
</protein>
<dbReference type="GO" id="GO:0000423">
    <property type="term" value="P:mitophagy"/>
    <property type="evidence" value="ECO:0000318"/>
    <property type="project" value="GO_Central"/>
</dbReference>
<gene>
    <name evidence="6" type="ORF">DAPPUDRAFT_323538</name>
</gene>
<evidence type="ECO:0000256" key="4">
    <source>
        <dbReference type="PROSITE-ProRule" id="PRU00228"/>
    </source>
</evidence>
<proteinExistence type="predicted"/>
<dbReference type="SMART" id="SM00291">
    <property type="entry name" value="ZnF_ZZ"/>
    <property type="match status" value="1"/>
</dbReference>
<sequence>MSVVTLAFKCSVISANGQVDLNSHKFLTWSYFVHEDVITKKQTFSQYGNSLAQRVLGLYPHLAGEATKIVYVDENNDRIAIPCDKVLETTPVLKVIYKGDLEEQRNLIRIFIQLVSPSAPATGNSSCTVNHDLHCSICKAELKNEFVYKCLQCESDFTLCKHCETTGKHSEHVVIRFIGGQPNCLPEMKQLVHSAARSFG</sequence>
<dbReference type="InterPro" id="IPR000433">
    <property type="entry name" value="Znf_ZZ"/>
</dbReference>
<dbReference type="HOGENOM" id="CLU_1262689_0_0_1"/>
<dbReference type="InterPro" id="IPR052260">
    <property type="entry name" value="Autophagy_Rcpt_SigReg"/>
</dbReference>
<organism evidence="6 7">
    <name type="scientific">Daphnia pulex</name>
    <name type="common">Water flea</name>
    <dbReference type="NCBI Taxonomy" id="6669"/>
    <lineage>
        <taxon>Eukaryota</taxon>
        <taxon>Metazoa</taxon>
        <taxon>Ecdysozoa</taxon>
        <taxon>Arthropoda</taxon>
        <taxon>Crustacea</taxon>
        <taxon>Branchiopoda</taxon>
        <taxon>Diplostraca</taxon>
        <taxon>Cladocera</taxon>
        <taxon>Anomopoda</taxon>
        <taxon>Daphniidae</taxon>
        <taxon>Daphnia</taxon>
    </lineage>
</organism>